<reference evidence="3 4" key="1">
    <citation type="submission" date="2016-06" db="EMBL/GenBank/DDBJ databases">
        <title>Complete genome sequence of a saline-alkali tolerant type strain Dietzia timorensis ID05-A0528T.</title>
        <authorList>
            <person name="Wu X."/>
        </authorList>
    </citation>
    <scope>NUCLEOTIDE SEQUENCE [LARGE SCALE GENOMIC DNA]</scope>
    <source>
        <strain evidence="3 4">ID05-A0528</strain>
    </source>
</reference>
<proteinExistence type="predicted"/>
<dbReference type="PANTHER" id="PTHR43428:SF1">
    <property type="entry name" value="ARSENATE REDUCTASE"/>
    <property type="match status" value="1"/>
</dbReference>
<dbReference type="AlphaFoldDB" id="A0A173LPP5"/>
<dbReference type="RefSeq" id="WP_067475270.1">
    <property type="nucleotide sequence ID" value="NZ_CP015961.1"/>
</dbReference>
<dbReference type="Gene3D" id="3.40.50.2300">
    <property type="match status" value="1"/>
</dbReference>
<keyword evidence="4" id="KW-1185">Reference proteome</keyword>
<dbReference type="STRING" id="499555.BJL86_2701"/>
<gene>
    <name evidence="3" type="ORF">BJL86_2701</name>
</gene>
<dbReference type="GO" id="GO:0016740">
    <property type="term" value="F:transferase activity"/>
    <property type="evidence" value="ECO:0007669"/>
    <property type="project" value="UniProtKB-KW"/>
</dbReference>
<dbReference type="Proteomes" id="UP000186104">
    <property type="component" value="Chromosome"/>
</dbReference>
<sequence length="134" mass="14036">MSEQRSVLFICVRNSGKSQMAAGLLAAQCGDRVRIDSAGTEPGTALNPQSVEALAEIGVDISAGTPRPLTSELLAGADHVIVLGAEAQVDAGSVGVERWVTDEPSKRGIEGLERMRLVRDDIAARVEELAARVG</sequence>
<dbReference type="EMBL" id="CP015961">
    <property type="protein sequence ID" value="ANI93461.1"/>
    <property type="molecule type" value="Genomic_DNA"/>
</dbReference>
<dbReference type="SUPFAM" id="SSF52788">
    <property type="entry name" value="Phosphotyrosine protein phosphatases I"/>
    <property type="match status" value="1"/>
</dbReference>
<feature type="domain" description="Phosphotyrosine protein phosphatase I" evidence="2">
    <location>
        <begin position="5"/>
        <end position="132"/>
    </location>
</feature>
<evidence type="ECO:0000256" key="1">
    <source>
        <dbReference type="ARBA" id="ARBA00022849"/>
    </source>
</evidence>
<organism evidence="3 4">
    <name type="scientific">Dietzia timorensis</name>
    <dbReference type="NCBI Taxonomy" id="499555"/>
    <lineage>
        <taxon>Bacteria</taxon>
        <taxon>Bacillati</taxon>
        <taxon>Actinomycetota</taxon>
        <taxon>Actinomycetes</taxon>
        <taxon>Mycobacteriales</taxon>
        <taxon>Dietziaceae</taxon>
        <taxon>Dietzia</taxon>
    </lineage>
</organism>
<dbReference type="InterPro" id="IPR036196">
    <property type="entry name" value="Ptyr_pPase_sf"/>
</dbReference>
<evidence type="ECO:0000313" key="4">
    <source>
        <dbReference type="Proteomes" id="UP000186104"/>
    </source>
</evidence>
<keyword evidence="1" id="KW-0059">Arsenical resistance</keyword>
<keyword evidence="3" id="KW-0808">Transferase</keyword>
<protein>
    <submittedName>
        <fullName evidence="3">Arsenate-mycothiol transferase ArsC1</fullName>
    </submittedName>
</protein>
<accession>A0A173LPP5</accession>
<evidence type="ECO:0000313" key="3">
    <source>
        <dbReference type="EMBL" id="ANI93461.1"/>
    </source>
</evidence>
<dbReference type="Pfam" id="PF01451">
    <property type="entry name" value="LMWPc"/>
    <property type="match status" value="1"/>
</dbReference>
<name>A0A173LPP5_9ACTN</name>
<dbReference type="InterPro" id="IPR023485">
    <property type="entry name" value="Ptyr_pPase"/>
</dbReference>
<dbReference type="PANTHER" id="PTHR43428">
    <property type="entry name" value="ARSENATE REDUCTASE"/>
    <property type="match status" value="1"/>
</dbReference>
<evidence type="ECO:0000259" key="2">
    <source>
        <dbReference type="SMART" id="SM00226"/>
    </source>
</evidence>
<dbReference type="GO" id="GO:0046685">
    <property type="term" value="P:response to arsenic-containing substance"/>
    <property type="evidence" value="ECO:0007669"/>
    <property type="project" value="UniProtKB-KW"/>
</dbReference>
<dbReference type="OrthoDB" id="9799372at2"/>
<dbReference type="KEGG" id="dtm:BJL86_2701"/>
<dbReference type="SMART" id="SM00226">
    <property type="entry name" value="LMWPc"/>
    <property type="match status" value="1"/>
</dbReference>